<name>A0A7S3VB88_9STRA</name>
<accession>A0A7S3VB88</accession>
<evidence type="ECO:0000256" key="1">
    <source>
        <dbReference type="SAM" id="MobiDB-lite"/>
    </source>
</evidence>
<feature type="compositionally biased region" description="Basic residues" evidence="1">
    <location>
        <begin position="1"/>
        <end position="15"/>
    </location>
</feature>
<dbReference type="InterPro" id="IPR006966">
    <property type="entry name" value="Peroxin-3"/>
</dbReference>
<protein>
    <recommendedName>
        <fullName evidence="4">Peroxisomal biogenesis factor 3</fullName>
    </recommendedName>
</protein>
<evidence type="ECO:0000256" key="2">
    <source>
        <dbReference type="SAM" id="Phobius"/>
    </source>
</evidence>
<feature type="region of interest" description="Disordered" evidence="1">
    <location>
        <begin position="1"/>
        <end position="22"/>
    </location>
</feature>
<feature type="region of interest" description="Disordered" evidence="1">
    <location>
        <begin position="226"/>
        <end position="250"/>
    </location>
</feature>
<proteinExistence type="predicted"/>
<evidence type="ECO:0008006" key="4">
    <source>
        <dbReference type="Google" id="ProtNLM"/>
    </source>
</evidence>
<dbReference type="GO" id="GO:0005778">
    <property type="term" value="C:peroxisomal membrane"/>
    <property type="evidence" value="ECO:0007669"/>
    <property type="project" value="InterPro"/>
</dbReference>
<reference evidence="3" key="1">
    <citation type="submission" date="2021-01" db="EMBL/GenBank/DDBJ databases">
        <authorList>
            <person name="Corre E."/>
            <person name="Pelletier E."/>
            <person name="Niang G."/>
            <person name="Scheremetjew M."/>
            <person name="Finn R."/>
            <person name="Kale V."/>
            <person name="Holt S."/>
            <person name="Cochrane G."/>
            <person name="Meng A."/>
            <person name="Brown T."/>
            <person name="Cohen L."/>
        </authorList>
    </citation>
    <scope>NUCLEOTIDE SEQUENCE</scope>
    <source>
        <strain evidence="3">MM31A-1</strain>
    </source>
</reference>
<dbReference type="EMBL" id="HBIO01017949">
    <property type="protein sequence ID" value="CAE0468926.1"/>
    <property type="molecule type" value="Transcribed_RNA"/>
</dbReference>
<feature type="region of interest" description="Disordered" evidence="1">
    <location>
        <begin position="52"/>
        <end position="107"/>
    </location>
</feature>
<organism evidence="3">
    <name type="scientific">Chaetoceros debilis</name>
    <dbReference type="NCBI Taxonomy" id="122233"/>
    <lineage>
        <taxon>Eukaryota</taxon>
        <taxon>Sar</taxon>
        <taxon>Stramenopiles</taxon>
        <taxon>Ochrophyta</taxon>
        <taxon>Bacillariophyta</taxon>
        <taxon>Coscinodiscophyceae</taxon>
        <taxon>Chaetocerotophycidae</taxon>
        <taxon>Chaetocerotales</taxon>
        <taxon>Chaetocerotaceae</taxon>
        <taxon>Chaetoceros</taxon>
    </lineage>
</organism>
<sequence>MSARTRHQRRRRHNGRNNPTTLTGIATKALAAYGAYKIGSWAWNQLSSDDTSICREEEEEEASRPDDNSYCDGAFEIQDHPSEPEPSSNLSKPQQEKPTIARRRNHHNSRLFMRSRRARLQKCSRETISTIGSFLNSLKGSIDSLTDISTQAKKLKQLRKTNSNEISDNNDVLSKQELWNEIKVKSIARMISSVYAHSIMTLIMTVQIHLLGGKIFREQFDADSNADTSARTESAGDNDESQQDETTNISQSHQEVLMQTYEYFFQKGLNLLVHDIEEIVQKELEDWEVLVVKKYDNNDDATSTGTNSNRDEVSVASSGVDALGRIDFITFEQGIQSIRDTFEVKFSEDVESLRSSSSQQAPTPLVRYMLDFDYSEMTTNDSNIVKFIMDETLDIIESPVFDVARKDAMDLSFQVLRDRGYSGLFFAGEKEGEQKTADDFKSREVPLANIITKLKKNSSNTLYSSPDTKTEDEWADRPMSTYPNIYLYHLDRIECLKELGDVSFN</sequence>
<dbReference type="PANTHER" id="PTHR28080:SF1">
    <property type="entry name" value="PEROXISOMAL BIOGENESIS FACTOR 3"/>
    <property type="match status" value="1"/>
</dbReference>
<dbReference type="AlphaFoldDB" id="A0A7S3VB88"/>
<keyword evidence="2" id="KW-0472">Membrane</keyword>
<feature type="compositionally biased region" description="Polar residues" evidence="1">
    <location>
        <begin position="85"/>
        <end position="97"/>
    </location>
</feature>
<dbReference type="GO" id="GO:0030674">
    <property type="term" value="F:protein-macromolecule adaptor activity"/>
    <property type="evidence" value="ECO:0007669"/>
    <property type="project" value="TreeGrafter"/>
</dbReference>
<keyword evidence="2" id="KW-1133">Transmembrane helix</keyword>
<evidence type="ECO:0000313" key="3">
    <source>
        <dbReference type="EMBL" id="CAE0468926.1"/>
    </source>
</evidence>
<dbReference type="PANTHER" id="PTHR28080">
    <property type="entry name" value="PEROXISOMAL BIOGENESIS FACTOR 3"/>
    <property type="match status" value="1"/>
</dbReference>
<dbReference type="Pfam" id="PF04882">
    <property type="entry name" value="Peroxin-3"/>
    <property type="match status" value="1"/>
</dbReference>
<feature type="transmembrane region" description="Helical" evidence="2">
    <location>
        <begin position="194"/>
        <end position="212"/>
    </location>
</feature>
<keyword evidence="2" id="KW-0812">Transmembrane</keyword>
<gene>
    <name evidence="3" type="ORF">CDEB00056_LOCUS13779</name>
</gene>
<dbReference type="GO" id="GO:0045046">
    <property type="term" value="P:protein import into peroxisome membrane"/>
    <property type="evidence" value="ECO:0007669"/>
    <property type="project" value="TreeGrafter"/>
</dbReference>